<keyword evidence="1" id="KW-0472">Membrane</keyword>
<keyword evidence="3" id="KW-1185">Reference proteome</keyword>
<dbReference type="EMBL" id="BAUU01000014">
    <property type="protein sequence ID" value="GAE30916.1"/>
    <property type="molecule type" value="Genomic_DNA"/>
</dbReference>
<dbReference type="InterPro" id="IPR010773">
    <property type="entry name" value="Mycophage_PG1_Gp7"/>
</dbReference>
<evidence type="ECO:0000313" key="3">
    <source>
        <dbReference type="Proteomes" id="UP000018895"/>
    </source>
</evidence>
<keyword evidence="1" id="KW-0812">Transmembrane</keyword>
<dbReference type="Pfam" id="PF07098">
    <property type="entry name" value="DUF1360"/>
    <property type="match status" value="1"/>
</dbReference>
<feature type="transmembrane region" description="Helical" evidence="1">
    <location>
        <begin position="93"/>
        <end position="111"/>
    </location>
</feature>
<gene>
    <name evidence="2" type="ORF">JCM9152_2348</name>
</gene>
<dbReference type="STRING" id="1236971.JCM9152_2348"/>
<dbReference type="RefSeq" id="WP_035344000.1">
    <property type="nucleotide sequence ID" value="NZ_BAUU01000014.1"/>
</dbReference>
<reference evidence="2" key="1">
    <citation type="journal article" date="2014" name="Genome Announc.">
        <title>Draft Genome Sequences of Three Alkaliphilic Bacillus Strains, Bacillus wakoensis JCM 9140T, Bacillus akibai JCM 9157T, and Bacillus hemicellulosilyticus JCM 9152T.</title>
        <authorList>
            <person name="Yuki M."/>
            <person name="Oshima K."/>
            <person name="Suda W."/>
            <person name="Oshida Y."/>
            <person name="Kitamura K."/>
            <person name="Iida T."/>
            <person name="Hattori M."/>
            <person name="Ohkuma M."/>
        </authorList>
    </citation>
    <scope>NUCLEOTIDE SEQUENCE [LARGE SCALE GENOMIC DNA]</scope>
    <source>
        <strain evidence="2">JCM 9152</strain>
    </source>
</reference>
<protein>
    <submittedName>
        <fullName evidence="2">Integral membrane protein</fullName>
    </submittedName>
</protein>
<keyword evidence="1" id="KW-1133">Transmembrane helix</keyword>
<dbReference type="AlphaFoldDB" id="W4QFT1"/>
<dbReference type="Proteomes" id="UP000018895">
    <property type="component" value="Unassembled WGS sequence"/>
</dbReference>
<feature type="transmembrane region" description="Helical" evidence="1">
    <location>
        <begin position="62"/>
        <end position="86"/>
    </location>
</feature>
<evidence type="ECO:0000256" key="1">
    <source>
        <dbReference type="SAM" id="Phobius"/>
    </source>
</evidence>
<proteinExistence type="predicted"/>
<evidence type="ECO:0000313" key="2">
    <source>
        <dbReference type="EMBL" id="GAE30916.1"/>
    </source>
</evidence>
<organism evidence="2 3">
    <name type="scientific">Halalkalibacter hemicellulosilyticusJCM 9152</name>
    <dbReference type="NCBI Taxonomy" id="1236971"/>
    <lineage>
        <taxon>Bacteria</taxon>
        <taxon>Bacillati</taxon>
        <taxon>Bacillota</taxon>
        <taxon>Bacilli</taxon>
        <taxon>Bacillales</taxon>
        <taxon>Bacillaceae</taxon>
        <taxon>Halalkalibacter</taxon>
    </lineage>
</organism>
<name>W4QFT1_9BACI</name>
<comment type="caution">
    <text evidence="2">The sequence shown here is derived from an EMBL/GenBank/DDBJ whole genome shotgun (WGS) entry which is preliminary data.</text>
</comment>
<sequence>MYMMWMDLFIMIFATFRITRLVVNDSITSFLRNPFLEISYMEDENGQLFEQTVIKGKGIRRWIGELLSCYWCFGIWCSLFVVLVYVNVDQVQIVFLIFAVAGVASFIQSMVSD</sequence>
<accession>W4QFT1</accession>